<comment type="caution">
    <text evidence="3">The sequence shown here is derived from an EMBL/GenBank/DDBJ whole genome shotgun (WGS) entry which is preliminary data.</text>
</comment>
<protein>
    <submittedName>
        <fullName evidence="3">Uncharacterized protein</fullName>
    </submittedName>
</protein>
<feature type="compositionally biased region" description="Polar residues" evidence="1">
    <location>
        <begin position="121"/>
        <end position="132"/>
    </location>
</feature>
<feature type="region of interest" description="Disordered" evidence="1">
    <location>
        <begin position="95"/>
        <end position="132"/>
    </location>
</feature>
<proteinExistence type="predicted"/>
<feature type="transmembrane region" description="Helical" evidence="2">
    <location>
        <begin position="32"/>
        <end position="53"/>
    </location>
</feature>
<feature type="compositionally biased region" description="Low complexity" evidence="1">
    <location>
        <begin position="96"/>
        <end position="120"/>
    </location>
</feature>
<keyword evidence="2" id="KW-0472">Membrane</keyword>
<gene>
    <name evidence="3" type="ORF">BCR33DRAFT_717367</name>
</gene>
<evidence type="ECO:0000256" key="1">
    <source>
        <dbReference type="SAM" id="MobiDB-lite"/>
    </source>
</evidence>
<dbReference type="AlphaFoldDB" id="A0A1Y2C9J5"/>
<name>A0A1Y2C9J5_9FUNG</name>
<dbReference type="Proteomes" id="UP000193642">
    <property type="component" value="Unassembled WGS sequence"/>
</dbReference>
<sequence>MDNSSDFQQQRQLPQKKQKRIQSLSARFSRPAIIIVCLVTGIVTILLTALVIVDVQSRTSTIAALPENIWRFMPYNLDPAGLNKRAKRGHFRNILDLSNDNTDGNDNSSAPASTSPSSMSILQPPSSKSGTAAQIQMNGGFLVSNVNVTLFGNAPRILLRRLASALGFQERLEQK</sequence>
<evidence type="ECO:0000313" key="4">
    <source>
        <dbReference type="Proteomes" id="UP000193642"/>
    </source>
</evidence>
<reference evidence="3 4" key="1">
    <citation type="submission" date="2016-07" db="EMBL/GenBank/DDBJ databases">
        <title>Pervasive Adenine N6-methylation of Active Genes in Fungi.</title>
        <authorList>
            <consortium name="DOE Joint Genome Institute"/>
            <person name="Mondo S.J."/>
            <person name="Dannebaum R.O."/>
            <person name="Kuo R.C."/>
            <person name="Labutti K."/>
            <person name="Haridas S."/>
            <person name="Kuo A."/>
            <person name="Salamov A."/>
            <person name="Ahrendt S.R."/>
            <person name="Lipzen A."/>
            <person name="Sullivan W."/>
            <person name="Andreopoulos W.B."/>
            <person name="Clum A."/>
            <person name="Lindquist E."/>
            <person name="Daum C."/>
            <person name="Ramamoorthy G.K."/>
            <person name="Gryganskyi A."/>
            <person name="Culley D."/>
            <person name="Magnuson J.K."/>
            <person name="James T.Y."/>
            <person name="O'Malley M.A."/>
            <person name="Stajich J.E."/>
            <person name="Spatafora J.W."/>
            <person name="Visel A."/>
            <person name="Grigoriev I.V."/>
        </authorList>
    </citation>
    <scope>NUCLEOTIDE SEQUENCE [LARGE SCALE GENOMIC DNA]</scope>
    <source>
        <strain evidence="3 4">JEL800</strain>
    </source>
</reference>
<evidence type="ECO:0000256" key="2">
    <source>
        <dbReference type="SAM" id="Phobius"/>
    </source>
</evidence>
<evidence type="ECO:0000313" key="3">
    <source>
        <dbReference type="EMBL" id="ORY43708.1"/>
    </source>
</evidence>
<keyword evidence="2" id="KW-1133">Transmembrane helix</keyword>
<keyword evidence="4" id="KW-1185">Reference proteome</keyword>
<accession>A0A1Y2C9J5</accession>
<organism evidence="3 4">
    <name type="scientific">Rhizoclosmatium globosum</name>
    <dbReference type="NCBI Taxonomy" id="329046"/>
    <lineage>
        <taxon>Eukaryota</taxon>
        <taxon>Fungi</taxon>
        <taxon>Fungi incertae sedis</taxon>
        <taxon>Chytridiomycota</taxon>
        <taxon>Chytridiomycota incertae sedis</taxon>
        <taxon>Chytridiomycetes</taxon>
        <taxon>Chytridiales</taxon>
        <taxon>Chytriomycetaceae</taxon>
        <taxon>Rhizoclosmatium</taxon>
    </lineage>
</organism>
<keyword evidence="2" id="KW-0812">Transmembrane</keyword>
<dbReference type="EMBL" id="MCGO01000024">
    <property type="protein sequence ID" value="ORY43708.1"/>
    <property type="molecule type" value="Genomic_DNA"/>
</dbReference>